<reference evidence="2 3" key="1">
    <citation type="submission" date="2019-03" db="EMBL/GenBank/DDBJ databases">
        <title>Genomic Encyclopedia of Type Strains, Phase IV (KMG-IV): sequencing the most valuable type-strain genomes for metagenomic binning, comparative biology and taxonomic classification.</title>
        <authorList>
            <person name="Goeker M."/>
        </authorList>
    </citation>
    <scope>NUCLEOTIDE SEQUENCE [LARGE SCALE GENOMIC DNA]</scope>
    <source>
        <strain evidence="2 3">DSM 17974</strain>
    </source>
</reference>
<protein>
    <submittedName>
        <fullName evidence="2">Uncharacterized protein</fullName>
    </submittedName>
</protein>
<keyword evidence="3" id="KW-1185">Reference proteome</keyword>
<dbReference type="AlphaFoldDB" id="A0A4R8LU68"/>
<accession>A0A4R8LU68</accession>
<gene>
    <name evidence="2" type="ORF">C7445_101302</name>
</gene>
<dbReference type="OrthoDB" id="2377171at2"/>
<feature type="transmembrane region" description="Helical" evidence="1">
    <location>
        <begin position="35"/>
        <end position="55"/>
    </location>
</feature>
<organism evidence="2 3">
    <name type="scientific">Alicyclobacillus sacchari</name>
    <dbReference type="NCBI Taxonomy" id="392010"/>
    <lineage>
        <taxon>Bacteria</taxon>
        <taxon>Bacillati</taxon>
        <taxon>Bacillota</taxon>
        <taxon>Bacilli</taxon>
        <taxon>Bacillales</taxon>
        <taxon>Alicyclobacillaceae</taxon>
        <taxon>Alicyclobacillus</taxon>
    </lineage>
</organism>
<evidence type="ECO:0000313" key="2">
    <source>
        <dbReference type="EMBL" id="TDY51300.1"/>
    </source>
</evidence>
<evidence type="ECO:0000256" key="1">
    <source>
        <dbReference type="SAM" id="Phobius"/>
    </source>
</evidence>
<keyword evidence="1" id="KW-0472">Membrane</keyword>
<keyword evidence="1" id="KW-0812">Transmembrane</keyword>
<dbReference type="EMBL" id="SORF01000001">
    <property type="protein sequence ID" value="TDY51300.1"/>
    <property type="molecule type" value="Genomic_DNA"/>
</dbReference>
<dbReference type="Proteomes" id="UP000294581">
    <property type="component" value="Unassembled WGS sequence"/>
</dbReference>
<dbReference type="RefSeq" id="WP_134158253.1">
    <property type="nucleotide sequence ID" value="NZ_BSUS01000001.1"/>
</dbReference>
<keyword evidence="1" id="KW-1133">Transmembrane helix</keyword>
<name>A0A4R8LU68_9BACL</name>
<sequence>MAQIPLPLVLAMVAIGIGEWPGVSAWSEFNILHHALVHGLFALAGALAGFQAAWWTRRAQDSAFAQPEDRDGEVIS</sequence>
<proteinExistence type="predicted"/>
<evidence type="ECO:0000313" key="3">
    <source>
        <dbReference type="Proteomes" id="UP000294581"/>
    </source>
</evidence>
<comment type="caution">
    <text evidence="2">The sequence shown here is derived from an EMBL/GenBank/DDBJ whole genome shotgun (WGS) entry which is preliminary data.</text>
</comment>